<accession>A0AAV4RZD5</accession>
<dbReference type="EMBL" id="BPLR01008734">
    <property type="protein sequence ID" value="GIY26800.1"/>
    <property type="molecule type" value="Genomic_DNA"/>
</dbReference>
<sequence>MCKPRKLHDFSLKQSFIYPNASSNFLTQYVRNCNPLTAVRLHMPYGTGGALARKVCFNNLQRNHLLRYNFKNRTSGSGDFGTQICATLTGRPDKCSRSPCCDDAIPDNEILVQR</sequence>
<evidence type="ECO:0000313" key="2">
    <source>
        <dbReference type="Proteomes" id="UP001054945"/>
    </source>
</evidence>
<dbReference type="AlphaFoldDB" id="A0AAV4RZD5"/>
<gene>
    <name evidence="1" type="ORF">CEXT_802551</name>
</gene>
<keyword evidence="2" id="KW-1185">Reference proteome</keyword>
<dbReference type="Proteomes" id="UP001054945">
    <property type="component" value="Unassembled WGS sequence"/>
</dbReference>
<evidence type="ECO:0000313" key="1">
    <source>
        <dbReference type="EMBL" id="GIY26800.1"/>
    </source>
</evidence>
<protein>
    <submittedName>
        <fullName evidence="1">Uncharacterized protein</fullName>
    </submittedName>
</protein>
<reference evidence="1 2" key="1">
    <citation type="submission" date="2021-06" db="EMBL/GenBank/DDBJ databases">
        <title>Caerostris extrusa draft genome.</title>
        <authorList>
            <person name="Kono N."/>
            <person name="Arakawa K."/>
        </authorList>
    </citation>
    <scope>NUCLEOTIDE SEQUENCE [LARGE SCALE GENOMIC DNA]</scope>
</reference>
<comment type="caution">
    <text evidence="1">The sequence shown here is derived from an EMBL/GenBank/DDBJ whole genome shotgun (WGS) entry which is preliminary data.</text>
</comment>
<name>A0AAV4RZD5_CAEEX</name>
<proteinExistence type="predicted"/>
<organism evidence="1 2">
    <name type="scientific">Caerostris extrusa</name>
    <name type="common">Bark spider</name>
    <name type="synonym">Caerostris bankana</name>
    <dbReference type="NCBI Taxonomy" id="172846"/>
    <lineage>
        <taxon>Eukaryota</taxon>
        <taxon>Metazoa</taxon>
        <taxon>Ecdysozoa</taxon>
        <taxon>Arthropoda</taxon>
        <taxon>Chelicerata</taxon>
        <taxon>Arachnida</taxon>
        <taxon>Araneae</taxon>
        <taxon>Araneomorphae</taxon>
        <taxon>Entelegynae</taxon>
        <taxon>Araneoidea</taxon>
        <taxon>Araneidae</taxon>
        <taxon>Caerostris</taxon>
    </lineage>
</organism>